<protein>
    <recommendedName>
        <fullName evidence="4">Primosomal protein</fullName>
    </recommendedName>
</protein>
<dbReference type="Gene3D" id="1.25.40.10">
    <property type="entry name" value="Tetratricopeptide repeat domain"/>
    <property type="match status" value="1"/>
</dbReference>
<keyword evidence="3" id="KW-1185">Reference proteome</keyword>
<evidence type="ECO:0000256" key="1">
    <source>
        <dbReference type="SAM" id="MobiDB-lite"/>
    </source>
</evidence>
<evidence type="ECO:0000313" key="2">
    <source>
        <dbReference type="EMBL" id="MDN4613672.1"/>
    </source>
</evidence>
<organism evidence="2 3">
    <name type="scientific">Leifsonia williamsii</name>
    <dbReference type="NCBI Taxonomy" id="3035919"/>
    <lineage>
        <taxon>Bacteria</taxon>
        <taxon>Bacillati</taxon>
        <taxon>Actinomycetota</taxon>
        <taxon>Actinomycetes</taxon>
        <taxon>Micrococcales</taxon>
        <taxon>Microbacteriaceae</taxon>
        <taxon>Leifsonia</taxon>
    </lineage>
</organism>
<accession>A0ABT8K9F7</accession>
<evidence type="ECO:0008006" key="4">
    <source>
        <dbReference type="Google" id="ProtNLM"/>
    </source>
</evidence>
<comment type="caution">
    <text evidence="2">The sequence shown here is derived from an EMBL/GenBank/DDBJ whole genome shotgun (WGS) entry which is preliminary data.</text>
</comment>
<dbReference type="Proteomes" id="UP001174208">
    <property type="component" value="Unassembled WGS sequence"/>
</dbReference>
<sequence>MRPRHDDPDIPDTVEARDLDKAARVELKTLSKDNADWVARHLVMASRLIDSDPELAHRHALSAARRAGRIAVVRETLAITAYASGDFALALRELRTYRRISGSNDQLALMVDSERGVGRPDRALELGRSVDRSSLPNDVQVSLAIAMSGARLDLEQPEAALAELEIPQLDPDRAFSWSPDLFHAYAEVLEELGKRAEAETWRERAERAEAALDDAAAVDEHETMDIVEEELLPDGVFTEEDVFTGDDSLIGADGDASKDAAIDEDADDEESGTPDDSGSADTEETGRTQEGDQQDGAVSTED</sequence>
<dbReference type="RefSeq" id="WP_301210042.1">
    <property type="nucleotide sequence ID" value="NZ_JAROCF010000001.1"/>
</dbReference>
<evidence type="ECO:0000313" key="3">
    <source>
        <dbReference type="Proteomes" id="UP001174208"/>
    </source>
</evidence>
<gene>
    <name evidence="2" type="ORF">P5G50_04330</name>
</gene>
<proteinExistence type="predicted"/>
<reference evidence="2" key="1">
    <citation type="submission" date="2023-06" db="EMBL/GenBank/DDBJ databases">
        <title>MT1 and MT2 Draft Genomes of Novel Species.</title>
        <authorList>
            <person name="Venkateswaran K."/>
        </authorList>
    </citation>
    <scope>NUCLEOTIDE SEQUENCE</scope>
    <source>
        <strain evidence="2">F6_8S_P_1B</strain>
    </source>
</reference>
<dbReference type="InterPro" id="IPR011990">
    <property type="entry name" value="TPR-like_helical_dom_sf"/>
</dbReference>
<dbReference type="EMBL" id="JAROCF010000001">
    <property type="protein sequence ID" value="MDN4613672.1"/>
    <property type="molecule type" value="Genomic_DNA"/>
</dbReference>
<feature type="region of interest" description="Disordered" evidence="1">
    <location>
        <begin position="242"/>
        <end position="302"/>
    </location>
</feature>
<name>A0ABT8K9F7_9MICO</name>
<feature type="compositionally biased region" description="Acidic residues" evidence="1">
    <location>
        <begin position="262"/>
        <end position="273"/>
    </location>
</feature>